<protein>
    <submittedName>
        <fullName evidence="2">Uncharacterized protein</fullName>
    </submittedName>
</protein>
<dbReference type="EMBL" id="CACRTV010000085">
    <property type="protein sequence ID" value="VYU63785.1"/>
    <property type="molecule type" value="Genomic_DNA"/>
</dbReference>
<evidence type="ECO:0000313" key="2">
    <source>
        <dbReference type="EMBL" id="VYU63785.1"/>
    </source>
</evidence>
<proteinExistence type="predicted"/>
<evidence type="ECO:0000256" key="1">
    <source>
        <dbReference type="SAM" id="Phobius"/>
    </source>
</evidence>
<name>A0A6N3GHQ0_9CLOT</name>
<sequence length="54" mass="6204">MGRIKLPGSKENKKVLLIILIIIAIIVIAKFKIDNKQTNTFQFKNNEYSIEEGK</sequence>
<accession>A0A6N3GHQ0</accession>
<keyword evidence="1" id="KW-1133">Transmembrane helix</keyword>
<keyword evidence="1" id="KW-0472">Membrane</keyword>
<dbReference type="AlphaFoldDB" id="A0A6N3GHQ0"/>
<gene>
    <name evidence="2" type="ORF">CPLFYP93_03097</name>
</gene>
<dbReference type="RefSeq" id="WP_156563000.1">
    <property type="nucleotide sequence ID" value="NZ_CACRTV010000085.1"/>
</dbReference>
<reference evidence="2" key="1">
    <citation type="submission" date="2019-11" db="EMBL/GenBank/DDBJ databases">
        <authorList>
            <person name="Feng L."/>
        </authorList>
    </citation>
    <scope>NUCLEOTIDE SEQUENCE</scope>
    <source>
        <strain evidence="2">CParaputrificumLFYP93</strain>
    </source>
</reference>
<feature type="transmembrane region" description="Helical" evidence="1">
    <location>
        <begin position="15"/>
        <end position="33"/>
    </location>
</feature>
<organism evidence="2">
    <name type="scientific">Clostridium paraputrificum</name>
    <dbReference type="NCBI Taxonomy" id="29363"/>
    <lineage>
        <taxon>Bacteria</taxon>
        <taxon>Bacillati</taxon>
        <taxon>Bacillota</taxon>
        <taxon>Clostridia</taxon>
        <taxon>Eubacteriales</taxon>
        <taxon>Clostridiaceae</taxon>
        <taxon>Clostridium</taxon>
    </lineage>
</organism>
<keyword evidence="1" id="KW-0812">Transmembrane</keyword>